<feature type="compositionally biased region" description="Polar residues" evidence="1">
    <location>
        <begin position="1047"/>
        <end position="1064"/>
    </location>
</feature>
<accession>A0A9P6THP8</accession>
<dbReference type="PANTHER" id="PTHR45818">
    <property type="entry name" value="PROTEIN VAV"/>
    <property type="match status" value="1"/>
</dbReference>
<feature type="compositionally biased region" description="Low complexity" evidence="1">
    <location>
        <begin position="836"/>
        <end position="846"/>
    </location>
</feature>
<name>A0A9P6THP8_9BASI</name>
<dbReference type="OrthoDB" id="2507287at2759"/>
<feature type="domain" description="DH" evidence="2">
    <location>
        <begin position="127"/>
        <end position="369"/>
    </location>
</feature>
<feature type="compositionally biased region" description="Low complexity" evidence="1">
    <location>
        <begin position="1016"/>
        <end position="1029"/>
    </location>
</feature>
<feature type="region of interest" description="Disordered" evidence="1">
    <location>
        <begin position="984"/>
        <end position="1098"/>
    </location>
</feature>
<dbReference type="Pfam" id="PF00621">
    <property type="entry name" value="RhoGEF"/>
    <property type="match status" value="1"/>
</dbReference>
<protein>
    <recommendedName>
        <fullName evidence="2">DH domain-containing protein</fullName>
    </recommendedName>
</protein>
<dbReference type="InterPro" id="IPR035899">
    <property type="entry name" value="DBL_dom_sf"/>
</dbReference>
<dbReference type="InterPro" id="IPR000219">
    <property type="entry name" value="DH_dom"/>
</dbReference>
<dbReference type="PANTHER" id="PTHR45818:SF3">
    <property type="entry name" value="PROTEIN VAV"/>
    <property type="match status" value="1"/>
</dbReference>
<feature type="compositionally biased region" description="Pro residues" evidence="1">
    <location>
        <begin position="69"/>
        <end position="87"/>
    </location>
</feature>
<dbReference type="SUPFAM" id="SSF48065">
    <property type="entry name" value="DBL homology domain (DH-domain)"/>
    <property type="match status" value="1"/>
</dbReference>
<feature type="region of interest" description="Disordered" evidence="1">
    <location>
        <begin position="877"/>
        <end position="897"/>
    </location>
</feature>
<feature type="compositionally biased region" description="Polar residues" evidence="1">
    <location>
        <begin position="36"/>
        <end position="50"/>
    </location>
</feature>
<feature type="compositionally biased region" description="Polar residues" evidence="1">
    <location>
        <begin position="649"/>
        <end position="662"/>
    </location>
</feature>
<dbReference type="Gene3D" id="1.20.900.10">
    <property type="entry name" value="Dbl homology (DH) domain"/>
    <property type="match status" value="1"/>
</dbReference>
<comment type="caution">
    <text evidence="3">The sequence shown here is derived from an EMBL/GenBank/DDBJ whole genome shotgun (WGS) entry which is preliminary data.</text>
</comment>
<dbReference type="PROSITE" id="PS50010">
    <property type="entry name" value="DH_2"/>
    <property type="match status" value="1"/>
</dbReference>
<feature type="region of interest" description="Disordered" evidence="1">
    <location>
        <begin position="36"/>
        <end position="123"/>
    </location>
</feature>
<evidence type="ECO:0000313" key="4">
    <source>
        <dbReference type="Proteomes" id="UP000886653"/>
    </source>
</evidence>
<dbReference type="GO" id="GO:0005737">
    <property type="term" value="C:cytoplasm"/>
    <property type="evidence" value="ECO:0007669"/>
    <property type="project" value="TreeGrafter"/>
</dbReference>
<feature type="compositionally biased region" description="Low complexity" evidence="1">
    <location>
        <begin position="797"/>
        <end position="818"/>
    </location>
</feature>
<dbReference type="Proteomes" id="UP000886653">
    <property type="component" value="Unassembled WGS sequence"/>
</dbReference>
<evidence type="ECO:0000259" key="2">
    <source>
        <dbReference type="PROSITE" id="PS50010"/>
    </source>
</evidence>
<feature type="region of interest" description="Disordered" evidence="1">
    <location>
        <begin position="832"/>
        <end position="863"/>
    </location>
</feature>
<dbReference type="AlphaFoldDB" id="A0A9P6THP8"/>
<organism evidence="3 4">
    <name type="scientific">Cronartium quercuum f. sp. fusiforme G11</name>
    <dbReference type="NCBI Taxonomy" id="708437"/>
    <lineage>
        <taxon>Eukaryota</taxon>
        <taxon>Fungi</taxon>
        <taxon>Dikarya</taxon>
        <taxon>Basidiomycota</taxon>
        <taxon>Pucciniomycotina</taxon>
        <taxon>Pucciniomycetes</taxon>
        <taxon>Pucciniales</taxon>
        <taxon>Coleosporiaceae</taxon>
        <taxon>Cronartium</taxon>
    </lineage>
</organism>
<keyword evidence="4" id="KW-1185">Reference proteome</keyword>
<feature type="region of interest" description="Disordered" evidence="1">
    <location>
        <begin position="645"/>
        <end position="681"/>
    </location>
</feature>
<feature type="region of interest" description="Disordered" evidence="1">
    <location>
        <begin position="1110"/>
        <end position="1130"/>
    </location>
</feature>
<dbReference type="GO" id="GO:0005085">
    <property type="term" value="F:guanyl-nucleotide exchange factor activity"/>
    <property type="evidence" value="ECO:0007669"/>
    <property type="project" value="InterPro"/>
</dbReference>
<dbReference type="EMBL" id="MU167216">
    <property type="protein sequence ID" value="KAG0150998.1"/>
    <property type="molecule type" value="Genomic_DNA"/>
</dbReference>
<evidence type="ECO:0000256" key="1">
    <source>
        <dbReference type="SAM" id="MobiDB-lite"/>
    </source>
</evidence>
<evidence type="ECO:0000313" key="3">
    <source>
        <dbReference type="EMBL" id="KAG0150998.1"/>
    </source>
</evidence>
<feature type="compositionally biased region" description="Low complexity" evidence="1">
    <location>
        <begin position="729"/>
        <end position="740"/>
    </location>
</feature>
<feature type="region of interest" description="Disordered" evidence="1">
    <location>
        <begin position="729"/>
        <end position="820"/>
    </location>
</feature>
<feature type="compositionally biased region" description="Low complexity" evidence="1">
    <location>
        <begin position="765"/>
        <end position="778"/>
    </location>
</feature>
<feature type="compositionally biased region" description="Low complexity" evidence="1">
    <location>
        <begin position="88"/>
        <end position="120"/>
    </location>
</feature>
<gene>
    <name evidence="3" type="ORF">CROQUDRAFT_130411</name>
</gene>
<feature type="compositionally biased region" description="Low complexity" evidence="1">
    <location>
        <begin position="584"/>
        <end position="598"/>
    </location>
</feature>
<proteinExistence type="predicted"/>
<sequence>MTGSNRSTRVRLRLFPSSNPKFISEPILPYTIPEATQSAPDLTSPTLDSHPNNDRRPWDWLNSNSTLPLPLPPPPPPSPPPLPPLCPISPLTLHLHSTPSNSTIQSSSTSTPSKLTPQSPRSTRLERRFQALLELCDTEAGYLRDLRILVHGYLAILDRAPFVSSDDKIVVRRNVDQVLELAERFSRRISLAVGSKLELWRTPGSARDEFEVDKLIERLAKAFISESPIFIVYEDFCARHTEAADIIRDLEASPEWIALLQQSRSAETSPAPSGQPSSSTSLAPSIPQITFQTSLASLGMIPSVPSHSRLRLQDFAIKPIQRIMRYPLLLASLLKYMDGDSNPAEVRARDKVYQALGAMKEVASGVDDAKSSREVELKTELIASRMELHSSYRAAFVSLLGQIQLVGSLHVLYHGPVLDPSEAFKIKYHGIFLYQTHLVIVKVKRTTVYEPRHWFPIRYFELVDIPECSGRLKYRHHTFDFGATWEPEKKLWMDKLKVVKDEVENMRAIHLQSDLPLNDDSIVSSINLDESSSSTASTPPASAPPDPKLPSAASGPYSPDLTEDALMLNEKEDSPEDSPAVTPHSAAHSLSSAHLQQSRVSQRLSRNVNTLLGRTPEVAQAAIDLKLTEVFSDLLLAARMQGQREQELSDLTSRQRTLSGPGTNKRHSQYLPTAPGTAHSFSRAADRKMKRMSYMGPSTRTFIDPFAFKPFVEPAAELPPLPHETVLASPVSVKSSSSSLRRAKTGPPTERPTSIHDLWRLNRASTTTPTSRSRPPSTVLQPSPTRLLIEPLREKTTTTTRTSRSGSCEDGGSSSGMSAVEARVEEPVRNAGFLFSSPEPSSGHSSATTMQESVEDRGGSGRMRLKSECSLRARAHAHGYGHGTGSGSASATSRPAPVVDALKEKPEEQPPPQTLSPASLTLTSALDGNVDLTLSPTSAGLAEGAIAPASTSRFTATRKISRSATYSLPKGPPWSKLMSRKNSRFNDVSDEPSTKPTLDLSITGVEGRSGLSGILSNPSSTSPTTTSTNKRPNSIGWSLPMPGFLRSKSSGHAQHRSSIASLFSNHNNNNNHNTTTTTTTTTTTNNSPPRSRASAFGINRPHTPEIVTEPEVESANHRMRNASNGSRMGGLRSFLRMTPLTNSEIGHHHHQSKVVGTGESPESVDPSRFVKSYL</sequence>
<feature type="region of interest" description="Disordered" evidence="1">
    <location>
        <begin position="528"/>
        <end position="601"/>
    </location>
</feature>
<dbReference type="SMART" id="SM00325">
    <property type="entry name" value="RhoGEF"/>
    <property type="match status" value="1"/>
</dbReference>
<feature type="compositionally biased region" description="Basic and acidic residues" evidence="1">
    <location>
        <begin position="854"/>
        <end position="863"/>
    </location>
</feature>
<reference evidence="3" key="1">
    <citation type="submission" date="2013-11" db="EMBL/GenBank/DDBJ databases">
        <title>Genome sequence of the fusiform rust pathogen reveals effectors for host alternation and coevolution with pine.</title>
        <authorList>
            <consortium name="DOE Joint Genome Institute"/>
            <person name="Smith K."/>
            <person name="Pendleton A."/>
            <person name="Kubisiak T."/>
            <person name="Anderson C."/>
            <person name="Salamov A."/>
            <person name="Aerts A."/>
            <person name="Riley R."/>
            <person name="Clum A."/>
            <person name="Lindquist E."/>
            <person name="Ence D."/>
            <person name="Campbell M."/>
            <person name="Kronenberg Z."/>
            <person name="Feau N."/>
            <person name="Dhillon B."/>
            <person name="Hamelin R."/>
            <person name="Burleigh J."/>
            <person name="Smith J."/>
            <person name="Yandell M."/>
            <person name="Nelson C."/>
            <person name="Grigoriev I."/>
            <person name="Davis J."/>
        </authorList>
    </citation>
    <scope>NUCLEOTIDE SEQUENCE</scope>
    <source>
        <strain evidence="3">G11</strain>
    </source>
</reference>
<feature type="compositionally biased region" description="Low complexity" evidence="1">
    <location>
        <begin position="1065"/>
        <end position="1086"/>
    </location>
</feature>
<feature type="region of interest" description="Disordered" evidence="1">
    <location>
        <begin position="1146"/>
        <end position="1174"/>
    </location>
</feature>
<feature type="compositionally biased region" description="Low complexity" evidence="1">
    <location>
        <begin position="531"/>
        <end position="540"/>
    </location>
</feature>